<comment type="function">
    <text evidence="5">May play a role in apoptosis. May act as a tumor suppressor.</text>
</comment>
<feature type="binding site" evidence="7">
    <location>
        <begin position="25"/>
        <end position="32"/>
    </location>
    <ligand>
        <name>GTP</name>
        <dbReference type="ChEBI" id="CHEBI:37565"/>
    </ligand>
</feature>
<dbReference type="GeneID" id="110988834"/>
<dbReference type="OrthoDB" id="2011769at2759"/>
<keyword evidence="10" id="KW-1185">Reference proteome</keyword>
<dbReference type="Proteomes" id="UP000694845">
    <property type="component" value="Unplaced"/>
</dbReference>
<feature type="binding site" evidence="7">
    <location>
        <position position="76"/>
    </location>
    <ligand>
        <name>GTP</name>
        <dbReference type="ChEBI" id="CHEBI:37565"/>
    </ligand>
</feature>
<evidence type="ECO:0000256" key="1">
    <source>
        <dbReference type="ARBA" id="ARBA00022707"/>
    </source>
</evidence>
<sequence length="199" mass="22611">MGTGSSQSNRAYLPFLDSLHVVLLGLDFSGKTTILYRLKLDEFINAVPTIGFNTEKLKARTGQSKGVRFKFWDAGGSEKLRPLWKSYTRGTDAIIYVVDSSDFERFEEAKSELMKLWRSPKNSGVPILVIANKQDLREAVNLEEIQRHLGLSELRQHNPYQLIPACGITGEGLDNIFDILCEMINKRRSLAKHQKKRGR</sequence>
<dbReference type="InterPro" id="IPR006689">
    <property type="entry name" value="Small_GTPase_ARF/SAR"/>
</dbReference>
<feature type="binding site" evidence="8">
    <location>
        <position position="32"/>
    </location>
    <ligand>
        <name>Mg(2+)</name>
        <dbReference type="ChEBI" id="CHEBI:18420"/>
    </ligand>
</feature>
<dbReference type="SMART" id="SM00178">
    <property type="entry name" value="SAR"/>
    <property type="match status" value="1"/>
</dbReference>
<dbReference type="FunFam" id="3.40.50.300:FF:000898">
    <property type="entry name" value="ADP-ribosylation factor-like protein 11"/>
    <property type="match status" value="1"/>
</dbReference>
<dbReference type="GO" id="GO:0003924">
    <property type="term" value="F:GTPase activity"/>
    <property type="evidence" value="ECO:0007669"/>
    <property type="project" value="InterPro"/>
</dbReference>
<dbReference type="RefSeq" id="XP_022108410.1">
    <property type="nucleotide sequence ID" value="XM_022252718.1"/>
</dbReference>
<keyword evidence="8" id="KW-0479">Metal-binding</keyword>
<dbReference type="InterPro" id="IPR005225">
    <property type="entry name" value="Small_GTP-bd"/>
</dbReference>
<evidence type="ECO:0000256" key="8">
    <source>
        <dbReference type="PIRSR" id="PIRSR606689-2"/>
    </source>
</evidence>
<evidence type="ECO:0000256" key="9">
    <source>
        <dbReference type="RuleBase" id="RU003925"/>
    </source>
</evidence>
<protein>
    <recommendedName>
        <fullName evidence="6">ADP-ribosylation factor-like protein 11</fullName>
    </recommendedName>
</protein>
<evidence type="ECO:0000313" key="10">
    <source>
        <dbReference type="Proteomes" id="UP000694845"/>
    </source>
</evidence>
<dbReference type="InterPro" id="IPR027417">
    <property type="entry name" value="P-loop_NTPase"/>
</dbReference>
<dbReference type="KEGG" id="aplc:110988834"/>
<dbReference type="Gene3D" id="3.40.50.300">
    <property type="entry name" value="P-loop containing nucleotide triphosphate hydrolases"/>
    <property type="match status" value="1"/>
</dbReference>
<dbReference type="SMART" id="SM00175">
    <property type="entry name" value="RAB"/>
    <property type="match status" value="1"/>
</dbReference>
<evidence type="ECO:0000256" key="6">
    <source>
        <dbReference type="ARBA" id="ARBA00072409"/>
    </source>
</evidence>
<keyword evidence="3 7" id="KW-0342">GTP-binding</keyword>
<dbReference type="PROSITE" id="PS51417">
    <property type="entry name" value="ARF"/>
    <property type="match status" value="1"/>
</dbReference>
<reference evidence="11" key="1">
    <citation type="submission" date="2025-08" db="UniProtKB">
        <authorList>
            <consortium name="RefSeq"/>
        </authorList>
    </citation>
    <scope>IDENTIFICATION</scope>
</reference>
<dbReference type="InterPro" id="IPR024156">
    <property type="entry name" value="Small_GTPase_ARF"/>
</dbReference>
<feature type="binding site" evidence="7">
    <location>
        <begin position="132"/>
        <end position="135"/>
    </location>
    <ligand>
        <name>GTP</name>
        <dbReference type="ChEBI" id="CHEBI:37565"/>
    </ligand>
</feature>
<dbReference type="SUPFAM" id="SSF52540">
    <property type="entry name" value="P-loop containing nucleoside triphosphate hydrolases"/>
    <property type="match status" value="1"/>
</dbReference>
<evidence type="ECO:0000256" key="5">
    <source>
        <dbReference type="ARBA" id="ARBA00054648"/>
    </source>
</evidence>
<keyword evidence="1" id="KW-0519">Myristate</keyword>
<evidence type="ECO:0000256" key="2">
    <source>
        <dbReference type="ARBA" id="ARBA00022741"/>
    </source>
</evidence>
<dbReference type="PROSITE" id="PS51419">
    <property type="entry name" value="RAB"/>
    <property type="match status" value="1"/>
</dbReference>
<comment type="similarity">
    <text evidence="9">Belongs to the small GTPase superfamily. Arf family.</text>
</comment>
<dbReference type="OMA" id="CHCGSHI"/>
<dbReference type="PANTHER" id="PTHR11711">
    <property type="entry name" value="ADP RIBOSYLATION FACTOR-RELATED"/>
    <property type="match status" value="1"/>
</dbReference>
<dbReference type="Pfam" id="PF00025">
    <property type="entry name" value="Arf"/>
    <property type="match status" value="1"/>
</dbReference>
<evidence type="ECO:0000256" key="3">
    <source>
        <dbReference type="ARBA" id="ARBA00023134"/>
    </source>
</evidence>
<gene>
    <name evidence="11" type="primary">LOC110988834</name>
</gene>
<dbReference type="GO" id="GO:0005525">
    <property type="term" value="F:GTP binding"/>
    <property type="evidence" value="ECO:0007669"/>
    <property type="project" value="UniProtKB-KW"/>
</dbReference>
<dbReference type="PRINTS" id="PR00328">
    <property type="entry name" value="SAR1GTPBP"/>
</dbReference>
<dbReference type="GO" id="GO:0046872">
    <property type="term" value="F:metal ion binding"/>
    <property type="evidence" value="ECO:0007669"/>
    <property type="project" value="UniProtKB-KW"/>
</dbReference>
<evidence type="ECO:0000256" key="4">
    <source>
        <dbReference type="ARBA" id="ARBA00023288"/>
    </source>
</evidence>
<name>A0A8B7ZUE0_ACAPL</name>
<proteinExistence type="inferred from homology"/>
<keyword evidence="2 7" id="KW-0547">Nucleotide-binding</keyword>
<organism evidence="10 11">
    <name type="scientific">Acanthaster planci</name>
    <name type="common">Crown-of-thorns starfish</name>
    <dbReference type="NCBI Taxonomy" id="133434"/>
    <lineage>
        <taxon>Eukaryota</taxon>
        <taxon>Metazoa</taxon>
        <taxon>Echinodermata</taxon>
        <taxon>Eleutherozoa</taxon>
        <taxon>Asterozoa</taxon>
        <taxon>Asteroidea</taxon>
        <taxon>Valvatacea</taxon>
        <taxon>Valvatida</taxon>
        <taxon>Acanthasteridae</taxon>
        <taxon>Acanthaster</taxon>
    </lineage>
</organism>
<keyword evidence="4" id="KW-0449">Lipoprotein</keyword>
<keyword evidence="8" id="KW-0460">Magnesium</keyword>
<dbReference type="AlphaFoldDB" id="A0A8B7ZUE0"/>
<dbReference type="SMART" id="SM00177">
    <property type="entry name" value="ARF"/>
    <property type="match status" value="1"/>
</dbReference>
<evidence type="ECO:0000256" key="7">
    <source>
        <dbReference type="PIRSR" id="PIRSR606689-1"/>
    </source>
</evidence>
<dbReference type="NCBIfam" id="TIGR00231">
    <property type="entry name" value="small_GTP"/>
    <property type="match status" value="1"/>
</dbReference>
<feature type="binding site" evidence="8">
    <location>
        <position position="49"/>
    </location>
    <ligand>
        <name>Mg(2+)</name>
        <dbReference type="ChEBI" id="CHEBI:18420"/>
    </ligand>
</feature>
<accession>A0A8B7ZUE0</accession>
<evidence type="ECO:0000313" key="11">
    <source>
        <dbReference type="RefSeq" id="XP_022108410.1"/>
    </source>
</evidence>